<accession>A0ABS1BLD4</accession>
<comment type="similarity">
    <text evidence="2">Belongs to the TonB-dependent receptor family.</text>
</comment>
<dbReference type="Gene3D" id="2.60.40.1120">
    <property type="entry name" value="Carboxypeptidase-like, regulatory domain"/>
    <property type="match status" value="1"/>
</dbReference>
<evidence type="ECO:0000313" key="6">
    <source>
        <dbReference type="Proteomes" id="UP000660024"/>
    </source>
</evidence>
<evidence type="ECO:0000256" key="2">
    <source>
        <dbReference type="PROSITE-ProRule" id="PRU01360"/>
    </source>
</evidence>
<keyword evidence="2" id="KW-0813">Transport</keyword>
<dbReference type="PANTHER" id="PTHR30069:SF29">
    <property type="entry name" value="HEMOGLOBIN AND HEMOGLOBIN-HAPTOGLOBIN-BINDING PROTEIN 1-RELATED"/>
    <property type="match status" value="1"/>
</dbReference>
<dbReference type="PANTHER" id="PTHR30069">
    <property type="entry name" value="TONB-DEPENDENT OUTER MEMBRANE RECEPTOR"/>
    <property type="match status" value="1"/>
</dbReference>
<keyword evidence="2" id="KW-0812">Transmembrane</keyword>
<protein>
    <submittedName>
        <fullName evidence="5">SusC/RagA family TonB-linked outer membrane protein</fullName>
    </submittedName>
</protein>
<dbReference type="SUPFAM" id="SSF56935">
    <property type="entry name" value="Porins"/>
    <property type="match status" value="1"/>
</dbReference>
<dbReference type="Proteomes" id="UP000660024">
    <property type="component" value="Unassembled WGS sequence"/>
</dbReference>
<dbReference type="InterPro" id="IPR023997">
    <property type="entry name" value="TonB-dep_OMP_SusC/RagA_CS"/>
</dbReference>
<dbReference type="InterPro" id="IPR023996">
    <property type="entry name" value="TonB-dep_OMP_SusC/RagA"/>
</dbReference>
<evidence type="ECO:0000259" key="4">
    <source>
        <dbReference type="Pfam" id="PF07715"/>
    </source>
</evidence>
<keyword evidence="1 3" id="KW-0732">Signal</keyword>
<evidence type="ECO:0000256" key="1">
    <source>
        <dbReference type="ARBA" id="ARBA00022729"/>
    </source>
</evidence>
<dbReference type="Pfam" id="PF07715">
    <property type="entry name" value="Plug"/>
    <property type="match status" value="1"/>
</dbReference>
<dbReference type="NCBIfam" id="TIGR04056">
    <property type="entry name" value="OMP_RagA_SusC"/>
    <property type="match status" value="1"/>
</dbReference>
<dbReference type="InterPro" id="IPR008969">
    <property type="entry name" value="CarboxyPept-like_regulatory"/>
</dbReference>
<dbReference type="NCBIfam" id="TIGR04057">
    <property type="entry name" value="SusC_RagA_signa"/>
    <property type="match status" value="1"/>
</dbReference>
<reference evidence="5 6" key="1">
    <citation type="submission" date="2020-12" db="EMBL/GenBank/DDBJ databases">
        <title>Bacterial novel species Pedobacter sp. SD-b isolated from soil.</title>
        <authorList>
            <person name="Jung H.-Y."/>
        </authorList>
    </citation>
    <scope>NUCLEOTIDE SEQUENCE [LARGE SCALE GENOMIC DNA]</scope>
    <source>
        <strain evidence="5 6">SD-b</strain>
    </source>
</reference>
<keyword evidence="6" id="KW-1185">Reference proteome</keyword>
<dbReference type="Gene3D" id="2.170.130.10">
    <property type="entry name" value="TonB-dependent receptor, plug domain"/>
    <property type="match status" value="1"/>
</dbReference>
<keyword evidence="2" id="KW-0472">Membrane</keyword>
<dbReference type="RefSeq" id="WP_200586713.1">
    <property type="nucleotide sequence ID" value="NZ_JAEHFY010000016.1"/>
</dbReference>
<comment type="subcellular location">
    <subcellularLocation>
        <location evidence="2">Cell outer membrane</location>
        <topology evidence="2">Multi-pass membrane protein</topology>
    </subcellularLocation>
</comment>
<keyword evidence="2" id="KW-1134">Transmembrane beta strand</keyword>
<name>A0ABS1BLD4_9SPHI</name>
<dbReference type="InterPro" id="IPR037066">
    <property type="entry name" value="Plug_dom_sf"/>
</dbReference>
<comment type="caution">
    <text evidence="5">The sequence shown here is derived from an EMBL/GenBank/DDBJ whole genome shotgun (WGS) entry which is preliminary data.</text>
</comment>
<feature type="signal peptide" evidence="3">
    <location>
        <begin position="1"/>
        <end position="22"/>
    </location>
</feature>
<feature type="chain" id="PRO_5045244273" evidence="3">
    <location>
        <begin position="23"/>
        <end position="1025"/>
    </location>
</feature>
<dbReference type="InterPro" id="IPR012910">
    <property type="entry name" value="Plug_dom"/>
</dbReference>
<evidence type="ECO:0000256" key="3">
    <source>
        <dbReference type="SAM" id="SignalP"/>
    </source>
</evidence>
<evidence type="ECO:0000313" key="5">
    <source>
        <dbReference type="EMBL" id="MBK0383705.1"/>
    </source>
</evidence>
<gene>
    <name evidence="5" type="ORF">I5M32_12120</name>
</gene>
<sequence>MRIIRYFFMSLCCLSFTLSAEAGSYVGGTVNDKAGIPLSGVTITKKGKSKGVTTGKNGKFIIESETLPVIVTFKATGFKSVTDTLRSDDEMVIMDYDDKLQNVAYGTQTKESVTEAVYSISGDELLTNRSSNLLIALQGRLPGLSILQNNGEPSRESFNAQIRGYDSPNSNKIMYLVDGVERDPSGVSPYDVESVTILKDGAATAMYGMRGSGGVLLITTKKGFNGKSKISVHFDQAIQSPTARPKFVSAADYPLLYNQRVANDTLYADAQDIYKGGTGLDQSNTVFYTPYEIERYQKADQTEFYPVRNVVDDFMKNYSQLSRLNIDFRGGSDLMRYFTSVGYLSQGGLFKNEPFKKYSYDAESKTSRFNFRTNLDISLNKTLNVWANIGGSLAKINRPYVGKGQSWDYVLAKLYETPNNAFNDLTPDGEVLIKRDKLNFRNDQSVYGYLNRSGSSSENAARLYNTFGARQKLDKVLPGLSTSAQLAFDVYSRSTQVRSRNYETWAVATLQDTQGADSLGFQKVGNTSNTTLADGQEKYFYYMYNLRASVDYDHTFARKHHLTGKLLGESYMQQQQDLLASNYIGLAGRLAYGYANKYFAEANFAYQGSEQFAKGKRFGLFPSLSAAWLISQEDFLKNNSKVNFLKIRASVGQTGNTAFAYGANDQYLYLTTWNTNATEDQIGNPNISWETSTKYNLGLDAKLFNSITFGVDVFYHWNDGVIIKDISTVPKGFIGLGKDVSLPPSNIGQLHNKGFEVYAGYNKQFTKDLSLDISGNFSLAQNKYDYVAELPYDSRYAYPFRKTGYSINQFVGYKSVGLFNTQAEIDRSPDQSALGGVPIPGDIKYFDANGDGEINEQDQSVLQIGDAPEISFGFRLQSSWKSFDINVFLNGAARRNVNLTGFGRWSNRDNFTEYMKGAWTAEKFANGEKITSPRLGNNTTNYIMSDYWIVDGSYLRLRNIELGYSLPEKISSKIGASSIRIYTNGLNLLVWDHLPNDDFDPETSNGSNINYPMIKAYNFGLSVKF</sequence>
<proteinExistence type="inferred from homology"/>
<dbReference type="Pfam" id="PF13715">
    <property type="entry name" value="CarbopepD_reg_2"/>
    <property type="match status" value="1"/>
</dbReference>
<organism evidence="5 6">
    <name type="scientific">Pedobacter segetis</name>
    <dbReference type="NCBI Taxonomy" id="2793069"/>
    <lineage>
        <taxon>Bacteria</taxon>
        <taxon>Pseudomonadati</taxon>
        <taxon>Bacteroidota</taxon>
        <taxon>Sphingobacteriia</taxon>
        <taxon>Sphingobacteriales</taxon>
        <taxon>Sphingobacteriaceae</taxon>
        <taxon>Pedobacter</taxon>
    </lineage>
</organism>
<feature type="domain" description="TonB-dependent receptor plug" evidence="4">
    <location>
        <begin position="110"/>
        <end position="215"/>
    </location>
</feature>
<dbReference type="PROSITE" id="PS52016">
    <property type="entry name" value="TONB_DEPENDENT_REC_3"/>
    <property type="match status" value="1"/>
</dbReference>
<dbReference type="EMBL" id="JAEHFY010000016">
    <property type="protein sequence ID" value="MBK0383705.1"/>
    <property type="molecule type" value="Genomic_DNA"/>
</dbReference>
<dbReference type="SUPFAM" id="SSF49464">
    <property type="entry name" value="Carboxypeptidase regulatory domain-like"/>
    <property type="match status" value="1"/>
</dbReference>
<dbReference type="InterPro" id="IPR039426">
    <property type="entry name" value="TonB-dep_rcpt-like"/>
</dbReference>
<keyword evidence="2" id="KW-0998">Cell outer membrane</keyword>